<dbReference type="Gene3D" id="3.30.420.10">
    <property type="entry name" value="Ribonuclease H-like superfamily/Ribonuclease H"/>
    <property type="match status" value="1"/>
</dbReference>
<dbReference type="InterPro" id="IPR044730">
    <property type="entry name" value="RNase_H-like_dom_plant"/>
</dbReference>
<dbReference type="GO" id="GO:0003676">
    <property type="term" value="F:nucleic acid binding"/>
    <property type="evidence" value="ECO:0007669"/>
    <property type="project" value="InterPro"/>
</dbReference>
<reference evidence="2" key="1">
    <citation type="submission" date="2025-08" db="UniProtKB">
        <authorList>
            <consortium name="RefSeq"/>
        </authorList>
    </citation>
    <scope>IDENTIFICATION</scope>
    <source>
        <tissue evidence="2">Leaves</tissue>
    </source>
</reference>
<dbReference type="PANTHER" id="PTHR47074:SF48">
    <property type="entry name" value="POLYNUCLEOTIDYL TRANSFERASE, RIBONUCLEASE H-LIKE SUPERFAMILY PROTEIN"/>
    <property type="match status" value="1"/>
</dbReference>
<dbReference type="Proteomes" id="UP000235220">
    <property type="component" value="Chromosome 10"/>
</dbReference>
<dbReference type="GO" id="GO:0004523">
    <property type="term" value="F:RNA-DNA hybrid ribonuclease activity"/>
    <property type="evidence" value="ECO:0007669"/>
    <property type="project" value="InterPro"/>
</dbReference>
<dbReference type="CDD" id="cd06222">
    <property type="entry name" value="RNase_H_like"/>
    <property type="match status" value="1"/>
</dbReference>
<dbReference type="GeneID" id="108996634"/>
<dbReference type="RefSeq" id="XP_018828178.1">
    <property type="nucleotide sequence ID" value="XM_018972633.1"/>
</dbReference>
<dbReference type="InterPro" id="IPR052929">
    <property type="entry name" value="RNase_H-like_EbsB-rel"/>
</dbReference>
<dbReference type="Pfam" id="PF13456">
    <property type="entry name" value="RVT_3"/>
    <property type="match status" value="1"/>
</dbReference>
<protein>
    <submittedName>
        <fullName evidence="2">Uncharacterized protein LOC108996634</fullName>
    </submittedName>
</protein>
<dbReference type="PANTHER" id="PTHR47074">
    <property type="entry name" value="BNAC02G40300D PROTEIN"/>
    <property type="match status" value="1"/>
</dbReference>
<evidence type="ECO:0000313" key="2">
    <source>
        <dbReference type="RefSeq" id="XP_018828178.1"/>
    </source>
</evidence>
<organism evidence="1 2">
    <name type="scientific">Juglans regia</name>
    <name type="common">English walnut</name>
    <dbReference type="NCBI Taxonomy" id="51240"/>
    <lineage>
        <taxon>Eukaryota</taxon>
        <taxon>Viridiplantae</taxon>
        <taxon>Streptophyta</taxon>
        <taxon>Embryophyta</taxon>
        <taxon>Tracheophyta</taxon>
        <taxon>Spermatophyta</taxon>
        <taxon>Magnoliopsida</taxon>
        <taxon>eudicotyledons</taxon>
        <taxon>Gunneridae</taxon>
        <taxon>Pentapetalae</taxon>
        <taxon>rosids</taxon>
        <taxon>fabids</taxon>
        <taxon>Fagales</taxon>
        <taxon>Juglandaceae</taxon>
        <taxon>Juglans</taxon>
    </lineage>
</organism>
<name>A0A2I4F953_JUGRE</name>
<dbReference type="InterPro" id="IPR036397">
    <property type="entry name" value="RNaseH_sf"/>
</dbReference>
<dbReference type="OrthoDB" id="1906820at2759"/>
<dbReference type="AlphaFoldDB" id="A0A2I4F953"/>
<gene>
    <name evidence="2" type="primary">LOC108996634</name>
</gene>
<dbReference type="InterPro" id="IPR002156">
    <property type="entry name" value="RNaseH_domain"/>
</dbReference>
<proteinExistence type="predicted"/>
<keyword evidence="1" id="KW-1185">Reference proteome</keyword>
<sequence length="140" mass="16213">MIIRDEEGEALLAACDSRRNVVLPEVAECQALWKALQMCNDLNIQNAIFEGDAKVVIMAVKGDEENLSYFGSLIDDIRNVLFHRKNWFLQFDYREKNSATHTLAKVALHLVEEKVWIETVPEFIVNSLEFDRRCMQESHI</sequence>
<accession>A0A2I4F953</accession>
<evidence type="ECO:0000313" key="1">
    <source>
        <dbReference type="Proteomes" id="UP000235220"/>
    </source>
</evidence>
<dbReference type="Gramene" id="Jr10_16840_p1">
    <property type="protein sequence ID" value="cds.Jr10_16840_p1"/>
    <property type="gene ID" value="Jr10_16840"/>
</dbReference>
<dbReference type="KEGG" id="jre:108996634"/>